<accession>A0AAU7VNJ1</accession>
<sequence>MSEQEIEKCLNEEEFYLLLADGSTLLLPSKSRLKFQISNPNLDKHNIYPYAPFVGLNGTLYLIQNLYELHKKAYLD</sequence>
<protein>
    <submittedName>
        <fullName evidence="1">Uncharacterized protein</fullName>
    </submittedName>
</protein>
<dbReference type="EMBL" id="CP158367">
    <property type="protein sequence ID" value="XBX75633.1"/>
    <property type="molecule type" value="Genomic_DNA"/>
</dbReference>
<reference evidence="1" key="2">
    <citation type="submission" date="2024-06" db="EMBL/GenBank/DDBJ databases">
        <authorList>
            <person name="Petrova K.O."/>
            <person name="Toshchakov S.V."/>
            <person name="Boltjanskaja Y.V."/>
            <person name="Kevbrin V."/>
        </authorList>
    </citation>
    <scope>NUCLEOTIDE SEQUENCE</scope>
    <source>
        <strain evidence="1">Z-910T</strain>
    </source>
</reference>
<dbReference type="RefSeq" id="WP_350344376.1">
    <property type="nucleotide sequence ID" value="NZ_CP158367.1"/>
</dbReference>
<reference evidence="1" key="1">
    <citation type="journal article" date="2013" name="Extremophiles">
        <title>Proteinivorax tanatarense gen. nov., sp. nov., an anaerobic, haloalkaliphilic, proteolytic bacterium isolated from a decaying algal bloom, and proposal of Proteinivoraceae fam. nov.</title>
        <authorList>
            <person name="Kevbrin V."/>
            <person name="Boltyanskaya Y."/>
            <person name="Zhilina T."/>
            <person name="Kolganova T."/>
            <person name="Lavrentjeva E."/>
            <person name="Kuznetsov B."/>
        </authorList>
    </citation>
    <scope>NUCLEOTIDE SEQUENCE</scope>
    <source>
        <strain evidence="1">Z-910T</strain>
    </source>
</reference>
<dbReference type="AlphaFoldDB" id="A0AAU7VNJ1"/>
<organism evidence="1">
    <name type="scientific">Proteinivorax tanatarense</name>
    <dbReference type="NCBI Taxonomy" id="1260629"/>
    <lineage>
        <taxon>Bacteria</taxon>
        <taxon>Bacillati</taxon>
        <taxon>Bacillota</taxon>
        <taxon>Clostridia</taxon>
        <taxon>Eubacteriales</taxon>
        <taxon>Proteinivoracaceae</taxon>
        <taxon>Proteinivorax</taxon>
    </lineage>
</organism>
<name>A0AAU7VNJ1_9FIRM</name>
<gene>
    <name evidence="1" type="ORF">PRVXT_000774</name>
</gene>
<proteinExistence type="predicted"/>
<evidence type="ECO:0000313" key="1">
    <source>
        <dbReference type="EMBL" id="XBX75633.1"/>
    </source>
</evidence>